<proteinExistence type="predicted"/>
<gene>
    <name evidence="1" type="ORF">METZ01_LOCUS214114</name>
</gene>
<dbReference type="AlphaFoldDB" id="A0A382FEA1"/>
<accession>A0A382FEA1</accession>
<reference evidence="1" key="1">
    <citation type="submission" date="2018-05" db="EMBL/GenBank/DDBJ databases">
        <authorList>
            <person name="Lanie J.A."/>
            <person name="Ng W.-L."/>
            <person name="Kazmierczak K.M."/>
            <person name="Andrzejewski T.M."/>
            <person name="Davidsen T.M."/>
            <person name="Wayne K.J."/>
            <person name="Tettelin H."/>
            <person name="Glass J.I."/>
            <person name="Rusch D."/>
            <person name="Podicherti R."/>
            <person name="Tsui H.-C.T."/>
            <person name="Winkler M.E."/>
        </authorList>
    </citation>
    <scope>NUCLEOTIDE SEQUENCE</scope>
</reference>
<protein>
    <submittedName>
        <fullName evidence="1">Uncharacterized protein</fullName>
    </submittedName>
</protein>
<organism evidence="1">
    <name type="scientific">marine metagenome</name>
    <dbReference type="NCBI Taxonomy" id="408172"/>
    <lineage>
        <taxon>unclassified sequences</taxon>
        <taxon>metagenomes</taxon>
        <taxon>ecological metagenomes</taxon>
    </lineage>
</organism>
<sequence>MIIASIAFPFQPIFIPVQLGMNNVMNWFSRSLVSKMISRSERWVFIRSRITDRMSHAVLADETNSTEETLITAI</sequence>
<dbReference type="EMBL" id="UINC01049454">
    <property type="protein sequence ID" value="SVB61260.1"/>
    <property type="molecule type" value="Genomic_DNA"/>
</dbReference>
<evidence type="ECO:0000313" key="1">
    <source>
        <dbReference type="EMBL" id="SVB61260.1"/>
    </source>
</evidence>
<name>A0A382FEA1_9ZZZZ</name>